<dbReference type="EMBL" id="FN649741">
    <property type="protein sequence ID" value="CBN80348.1"/>
    <property type="molecule type" value="Genomic_DNA"/>
</dbReference>
<gene>
    <name evidence="2" type="ORF">Esi_0052_0292</name>
</gene>
<organism evidence="2 3">
    <name type="scientific">Ectocarpus siliculosus</name>
    <name type="common">Brown alga</name>
    <name type="synonym">Conferva siliculosa</name>
    <dbReference type="NCBI Taxonomy" id="2880"/>
    <lineage>
        <taxon>Eukaryota</taxon>
        <taxon>Sar</taxon>
        <taxon>Stramenopiles</taxon>
        <taxon>Ochrophyta</taxon>
        <taxon>PX clade</taxon>
        <taxon>Phaeophyceae</taxon>
        <taxon>Ectocarpales</taxon>
        <taxon>Ectocarpaceae</taxon>
        <taxon>Ectocarpus</taxon>
    </lineage>
</organism>
<accession>D8LP77</accession>
<feature type="region of interest" description="Disordered" evidence="1">
    <location>
        <begin position="51"/>
        <end position="186"/>
    </location>
</feature>
<feature type="compositionally biased region" description="Acidic residues" evidence="1">
    <location>
        <begin position="136"/>
        <end position="162"/>
    </location>
</feature>
<evidence type="ECO:0000256" key="1">
    <source>
        <dbReference type="SAM" id="MobiDB-lite"/>
    </source>
</evidence>
<dbReference type="AlphaFoldDB" id="D8LP77"/>
<keyword evidence="3" id="KW-1185">Reference proteome</keyword>
<dbReference type="InParanoid" id="D8LP77"/>
<dbReference type="Proteomes" id="UP000002630">
    <property type="component" value="Linkage Group LG16"/>
</dbReference>
<sequence>MFDGNILHSSNFILEKLRGLPWLFFVVISQTSCRVKMATPPDGLEQRIRTMTRSGRSVKPPIRYEPDSDQVMEDDFSGEEDGDWGCIEEAQTEVGSDNHQTTDSEQSECSSECSSEFTQSDSDDSSYQSTSSDSSSSEEESDYTSDTLVDEADGEQEEDDVDEVLKWETLTVDASDGYSSADDQDL</sequence>
<feature type="compositionally biased region" description="Low complexity" evidence="1">
    <location>
        <begin position="101"/>
        <end position="135"/>
    </location>
</feature>
<dbReference type="EMBL" id="FN648730">
    <property type="protein sequence ID" value="CBN80348.1"/>
    <property type="molecule type" value="Genomic_DNA"/>
</dbReference>
<proteinExistence type="predicted"/>
<name>D8LP77_ECTSI</name>
<protein>
    <submittedName>
        <fullName evidence="2">EsV-1-44</fullName>
    </submittedName>
</protein>
<reference evidence="2 3" key="1">
    <citation type="journal article" date="2010" name="Nature">
        <title>The Ectocarpus genome and the independent evolution of multicellularity in brown algae.</title>
        <authorList>
            <person name="Cock J.M."/>
            <person name="Sterck L."/>
            <person name="Rouze P."/>
            <person name="Scornet D."/>
            <person name="Allen A.E."/>
            <person name="Amoutzias G."/>
            <person name="Anthouard V."/>
            <person name="Artiguenave F."/>
            <person name="Aury J.M."/>
            <person name="Badger J.H."/>
            <person name="Beszteri B."/>
            <person name="Billiau K."/>
            <person name="Bonnet E."/>
            <person name="Bothwell J.H."/>
            <person name="Bowler C."/>
            <person name="Boyen C."/>
            <person name="Brownlee C."/>
            <person name="Carrano C.J."/>
            <person name="Charrier B."/>
            <person name="Cho G.Y."/>
            <person name="Coelho S.M."/>
            <person name="Collen J."/>
            <person name="Corre E."/>
            <person name="Da Silva C."/>
            <person name="Delage L."/>
            <person name="Delaroque N."/>
            <person name="Dittami S.M."/>
            <person name="Doulbeau S."/>
            <person name="Elias M."/>
            <person name="Farnham G."/>
            <person name="Gachon C.M."/>
            <person name="Gschloessl B."/>
            <person name="Heesch S."/>
            <person name="Jabbari K."/>
            <person name="Jubin C."/>
            <person name="Kawai H."/>
            <person name="Kimura K."/>
            <person name="Kloareg B."/>
            <person name="Kupper F.C."/>
            <person name="Lang D."/>
            <person name="Le Bail A."/>
            <person name="Leblanc C."/>
            <person name="Lerouge P."/>
            <person name="Lohr M."/>
            <person name="Lopez P.J."/>
            <person name="Martens C."/>
            <person name="Maumus F."/>
            <person name="Michel G."/>
            <person name="Miranda-Saavedra D."/>
            <person name="Morales J."/>
            <person name="Moreau H."/>
            <person name="Motomura T."/>
            <person name="Nagasato C."/>
            <person name="Napoli C.A."/>
            <person name="Nelson D.R."/>
            <person name="Nyvall-Collen P."/>
            <person name="Peters A.F."/>
            <person name="Pommier C."/>
            <person name="Potin P."/>
            <person name="Poulain J."/>
            <person name="Quesneville H."/>
            <person name="Read B."/>
            <person name="Rensing S.A."/>
            <person name="Ritter A."/>
            <person name="Rousvoal S."/>
            <person name="Samanta M."/>
            <person name="Samson G."/>
            <person name="Schroeder D.C."/>
            <person name="Segurens B."/>
            <person name="Strittmatter M."/>
            <person name="Tonon T."/>
            <person name="Tregear J.W."/>
            <person name="Valentin K."/>
            <person name="von Dassow P."/>
            <person name="Yamagishi T."/>
            <person name="Van de Peer Y."/>
            <person name="Wincker P."/>
        </authorList>
    </citation>
    <scope>NUCLEOTIDE SEQUENCE [LARGE SCALE GENOMIC DNA]</scope>
    <source>
        <strain evidence="3">Ec32 / CCAP1310/4</strain>
    </source>
</reference>
<feature type="compositionally biased region" description="Acidic residues" evidence="1">
    <location>
        <begin position="67"/>
        <end position="83"/>
    </location>
</feature>
<evidence type="ECO:0000313" key="3">
    <source>
        <dbReference type="Proteomes" id="UP000002630"/>
    </source>
</evidence>
<evidence type="ECO:0000313" key="2">
    <source>
        <dbReference type="EMBL" id="CBN80348.1"/>
    </source>
</evidence>